<dbReference type="Pfam" id="PF13474">
    <property type="entry name" value="SnoaL_3"/>
    <property type="match status" value="1"/>
</dbReference>
<dbReference type="InterPro" id="IPR032710">
    <property type="entry name" value="NTF2-like_dom_sf"/>
</dbReference>
<name>A0AAU7JJN4_9HYPH</name>
<evidence type="ECO:0000313" key="2">
    <source>
        <dbReference type="EMBL" id="XBO40473.1"/>
    </source>
</evidence>
<dbReference type="PANTHER" id="PTHR34957:SF1">
    <property type="entry name" value="NUCLEAR TRANSPORT FACTOR 2 (NTF2) FAMILY PROTEIN"/>
    <property type="match status" value="1"/>
</dbReference>
<sequence length="137" mass="14733">MSDDAVRAASHRFYAALSRMMQGDAPALSDVWSHGSDVSTMHPVGGRSIGWLAVKESWEQVAKLAGGGTATIEDQVVHVMGEVAIELGQERGSATFGGHRVAIDWRVTNVYRQEGGAWKVVHHHADVSNAMVEAVRA</sequence>
<protein>
    <submittedName>
        <fullName evidence="2">Nuclear transport factor 2 family protein</fullName>
    </submittedName>
</protein>
<reference evidence="2" key="1">
    <citation type="submission" date="2024-05" db="EMBL/GenBank/DDBJ databases">
        <authorList>
            <person name="Kim S."/>
            <person name="Heo J."/>
            <person name="Choi H."/>
            <person name="Choi Y."/>
            <person name="Kwon S.-W."/>
            <person name="Kim Y."/>
        </authorList>
    </citation>
    <scope>NUCLEOTIDE SEQUENCE</scope>
    <source>
        <strain evidence="2">KACC 23698</strain>
    </source>
</reference>
<dbReference type="RefSeq" id="WP_406857333.1">
    <property type="nucleotide sequence ID" value="NZ_CP157484.1"/>
</dbReference>
<evidence type="ECO:0000259" key="1">
    <source>
        <dbReference type="Pfam" id="PF13474"/>
    </source>
</evidence>
<gene>
    <name evidence="2" type="ORF">ABEG18_06820</name>
</gene>
<dbReference type="Gene3D" id="3.10.450.50">
    <property type="match status" value="1"/>
</dbReference>
<proteinExistence type="predicted"/>
<dbReference type="EMBL" id="CP157484">
    <property type="protein sequence ID" value="XBO40473.1"/>
    <property type="molecule type" value="Genomic_DNA"/>
</dbReference>
<organism evidence="2">
    <name type="scientific">Alsobacter sp. KACC 23698</name>
    <dbReference type="NCBI Taxonomy" id="3149229"/>
    <lineage>
        <taxon>Bacteria</taxon>
        <taxon>Pseudomonadati</taxon>
        <taxon>Pseudomonadota</taxon>
        <taxon>Alphaproteobacteria</taxon>
        <taxon>Hyphomicrobiales</taxon>
        <taxon>Alsobacteraceae</taxon>
        <taxon>Alsobacter</taxon>
    </lineage>
</organism>
<feature type="domain" description="SnoaL-like" evidence="1">
    <location>
        <begin position="6"/>
        <end position="125"/>
    </location>
</feature>
<dbReference type="InterPro" id="IPR037401">
    <property type="entry name" value="SnoaL-like"/>
</dbReference>
<accession>A0AAU7JJN4</accession>
<dbReference type="PANTHER" id="PTHR34957">
    <property type="entry name" value="NUCLEAR TRANSPORT FACTOR 2 (NTF2) FAMILY PROTEIN"/>
    <property type="match status" value="1"/>
</dbReference>
<dbReference type="SUPFAM" id="SSF54427">
    <property type="entry name" value="NTF2-like"/>
    <property type="match status" value="1"/>
</dbReference>
<dbReference type="AlphaFoldDB" id="A0AAU7JJN4"/>